<gene>
    <name evidence="2" type="ORF">RRG08_063985</name>
</gene>
<dbReference type="PANTHER" id="PTHR31389:SF4">
    <property type="entry name" value="LD39211P"/>
    <property type="match status" value="1"/>
</dbReference>
<dbReference type="InterPro" id="IPR012444">
    <property type="entry name" value="DUF1647"/>
</dbReference>
<organism evidence="2 3">
    <name type="scientific">Elysia crispata</name>
    <name type="common">lettuce slug</name>
    <dbReference type="NCBI Taxonomy" id="231223"/>
    <lineage>
        <taxon>Eukaryota</taxon>
        <taxon>Metazoa</taxon>
        <taxon>Spiralia</taxon>
        <taxon>Lophotrochozoa</taxon>
        <taxon>Mollusca</taxon>
        <taxon>Gastropoda</taxon>
        <taxon>Heterobranchia</taxon>
        <taxon>Euthyneura</taxon>
        <taxon>Panpulmonata</taxon>
        <taxon>Sacoglossa</taxon>
        <taxon>Placobranchoidea</taxon>
        <taxon>Plakobranchidae</taxon>
        <taxon>Elysia</taxon>
    </lineage>
</organism>
<accession>A0AAE1CXA2</accession>
<dbReference type="EMBL" id="JAWDGP010006323">
    <property type="protein sequence ID" value="KAK3743129.1"/>
    <property type="molecule type" value="Genomic_DNA"/>
</dbReference>
<keyword evidence="3" id="KW-1185">Reference proteome</keyword>
<keyword evidence="1" id="KW-0732">Signal</keyword>
<protein>
    <submittedName>
        <fullName evidence="2">Uncharacterized protein</fullName>
    </submittedName>
</protein>
<evidence type="ECO:0000256" key="1">
    <source>
        <dbReference type="SAM" id="SignalP"/>
    </source>
</evidence>
<dbReference type="Pfam" id="PF07801">
    <property type="entry name" value="DUF1647"/>
    <property type="match status" value="1"/>
</dbReference>
<comment type="caution">
    <text evidence="2">The sequence shown here is derived from an EMBL/GenBank/DDBJ whole genome shotgun (WGS) entry which is preliminary data.</text>
</comment>
<feature type="chain" id="PRO_5042105466" evidence="1">
    <location>
        <begin position="25"/>
        <end position="493"/>
    </location>
</feature>
<sequence length="493" mass="56547">MALPCRKQLTQLLSVLCVTVCCIAVLRDMCFSKHGLYNNSHDLRPRYFTTKLTYNGEFGGSFANAPYLPKKNMNSPDIHKSVDSSKNLENIQETKVFRLDIKGSDSLVEQRNLRNSLELTRQKHNEQQPQVVNLQKSYADMNVENIEILTANLTDKLEKVAMVDTKVHSRETCNSTVVIGNSCSARGCLRLRLPRQPHTRIEQIVRPNHLQMSVKYRDALSAMAAKIPRHMDLIVVSAVSSNHYLESQALLYNLHHNLFPHLSNFTFVYYNLGLTPAQRRYLASICRCVMIDFPFEMFPGFVSTLKCYTWKPLIVNTVIQRAELVFWVDASIRFKPDPKYVLNLLDRSRKRGIQMGWSATTISKTTLPSMFHFFGDEACAYVPYNQGLSGVVIFHNEWLVRRVVLEPWAACALSAQCMCPQTGVDLFKARITCHMNRGKYFYGICHRFDQSALSILLTKLYQENVNHVMLRDITQFVDIKRGDQRPYGTPADE</sequence>
<dbReference type="AlphaFoldDB" id="A0AAE1CXA2"/>
<dbReference type="PANTHER" id="PTHR31389">
    <property type="entry name" value="LD39211P"/>
    <property type="match status" value="1"/>
</dbReference>
<evidence type="ECO:0000313" key="3">
    <source>
        <dbReference type="Proteomes" id="UP001283361"/>
    </source>
</evidence>
<feature type="signal peptide" evidence="1">
    <location>
        <begin position="1"/>
        <end position="24"/>
    </location>
</feature>
<proteinExistence type="predicted"/>
<dbReference type="Proteomes" id="UP001283361">
    <property type="component" value="Unassembled WGS sequence"/>
</dbReference>
<evidence type="ECO:0000313" key="2">
    <source>
        <dbReference type="EMBL" id="KAK3743129.1"/>
    </source>
</evidence>
<reference evidence="2" key="1">
    <citation type="journal article" date="2023" name="G3 (Bethesda)">
        <title>A reference genome for the long-term kleptoplast-retaining sea slug Elysia crispata morphotype clarki.</title>
        <authorList>
            <person name="Eastman K.E."/>
            <person name="Pendleton A.L."/>
            <person name="Shaikh M.A."/>
            <person name="Suttiyut T."/>
            <person name="Ogas R."/>
            <person name="Tomko P."/>
            <person name="Gavelis G."/>
            <person name="Widhalm J.R."/>
            <person name="Wisecaver J.H."/>
        </authorList>
    </citation>
    <scope>NUCLEOTIDE SEQUENCE</scope>
    <source>
        <strain evidence="2">ECLA1</strain>
    </source>
</reference>
<name>A0AAE1CXA2_9GAST</name>